<dbReference type="PROSITE" id="PS00523">
    <property type="entry name" value="SULFATASE_1"/>
    <property type="match status" value="1"/>
</dbReference>
<evidence type="ECO:0000313" key="8">
    <source>
        <dbReference type="EMBL" id="CAD5228434.1"/>
    </source>
</evidence>
<evidence type="ECO:0000256" key="2">
    <source>
        <dbReference type="ARBA" id="ARBA00008779"/>
    </source>
</evidence>
<keyword evidence="9" id="KW-1185">Reference proteome</keyword>
<keyword evidence="5" id="KW-0325">Glycoprotein</keyword>
<feature type="domain" description="Sulfatase N-terminal" evidence="7">
    <location>
        <begin position="34"/>
        <end position="365"/>
    </location>
</feature>
<dbReference type="GO" id="GO:0008449">
    <property type="term" value="F:N-acetylglucosamine-6-sulfatase activity"/>
    <property type="evidence" value="ECO:0007669"/>
    <property type="project" value="TreeGrafter"/>
</dbReference>
<accession>A0A811LMV7</accession>
<dbReference type="EMBL" id="CAJFCW020000006">
    <property type="protein sequence ID" value="CAG9124473.1"/>
    <property type="molecule type" value="Genomic_DNA"/>
</dbReference>
<dbReference type="PANTHER" id="PTHR43108">
    <property type="entry name" value="N-ACETYLGLUCOSAMINE-6-SULFATASE FAMILY MEMBER"/>
    <property type="match status" value="1"/>
</dbReference>
<comment type="cofactor">
    <cofactor evidence="1">
        <name>Ca(2+)</name>
        <dbReference type="ChEBI" id="CHEBI:29108"/>
    </cofactor>
</comment>
<dbReference type="OrthoDB" id="96314at2759"/>
<evidence type="ECO:0000256" key="6">
    <source>
        <dbReference type="SAM" id="SignalP"/>
    </source>
</evidence>
<dbReference type="CDD" id="cd16147">
    <property type="entry name" value="G6S"/>
    <property type="match status" value="1"/>
</dbReference>
<dbReference type="EMBL" id="CAJFDH010000006">
    <property type="protein sequence ID" value="CAD5228434.1"/>
    <property type="molecule type" value="Genomic_DNA"/>
</dbReference>
<keyword evidence="4" id="KW-0378">Hydrolase</keyword>
<dbReference type="AlphaFoldDB" id="A0A811LMV7"/>
<feature type="chain" id="PRO_5036221457" description="Sulfatase N-terminal domain-containing protein" evidence="6">
    <location>
        <begin position="20"/>
        <end position="842"/>
    </location>
</feature>
<feature type="signal peptide" evidence="6">
    <location>
        <begin position="1"/>
        <end position="19"/>
    </location>
</feature>
<evidence type="ECO:0000259" key="7">
    <source>
        <dbReference type="Pfam" id="PF00884"/>
    </source>
</evidence>
<comment type="similarity">
    <text evidence="2">Belongs to the sulfatase family.</text>
</comment>
<protein>
    <recommendedName>
        <fullName evidence="7">Sulfatase N-terminal domain-containing protein</fullName>
    </recommendedName>
</protein>
<evidence type="ECO:0000256" key="3">
    <source>
        <dbReference type="ARBA" id="ARBA00022729"/>
    </source>
</evidence>
<sequence length="842" mass="98338">MSFWPILWLILFNSNRGWGSKDGEDGFKSSPTLPNIILFITDDQDSLLGSMEFMPRTLKFLRKRGAEFENAFVSTPMCCPSRTTILTGLYAHNHNVMTNNLNCAGLEWRSKFEKSTFGVHLRNAGYQTAYFGKYLNEYDGSYVPPSWEEWVGLIRNSRFYNYTVNRNGVKEKHGFDYYDDYFTDLITNGTLELLKKREVKRENRPFLIVISYPAPHGPEDPAPQFSGMFEDIDTHRTASWNYAPNPDKQWILQRTGKMEPTHVFFTDLLHRRRLQTLQSVDDSVHQIMNYLRSTNQLQNTYTMYTSDHGYHLGQFGLIKGKSMPYEFDIKVPFFIRGPNIHKGIIKKEPVLNIDIAPTILHMANVTVPSDMNGESILKTFDNEFKWRETVLIERGKMPRLKKVGERLKKQKERFNKYLLLSRQCSKAKYSAPCKPKQEWVCLRNSVNRWRIVKCRQSKQNKQCKCREKRDISSFQLTNILPEDISKHSESQLHKWEDQFLAEAFEELLAESGEWYQGILEVPDKDEVSNIELKTSDRSSQRKRRQLNEIKLEIIDGDTNDHVNHNDDFDANGNIQKLNVGIDNGENIENGYMGKINHQVGNNARTLPKDEDEIDRLCVFKARKWCDLPRNITRKLWNKRKNRVDMKIQKLKDRILAVKDLRKALRQNKPSLGEAYDGLVEMDTVEKCDCNQGSKHPLRTSFLSSNRTSKNCTVLQMNCFEHSDSHWKTEPKWPSELGSFCFCQNSNNNTYWCLRTVNSTHNFLYCEFVTGFLSFYDLNVDPNQLTNNIFEVEPDRLAQLNDQLMNLKSCTNNKDCEHYSSLNWYNRITGTMNDTLIDNDRIT</sequence>
<dbReference type="GO" id="GO:0005539">
    <property type="term" value="F:glycosaminoglycan binding"/>
    <property type="evidence" value="ECO:0007669"/>
    <property type="project" value="TreeGrafter"/>
</dbReference>
<dbReference type="InterPro" id="IPR000917">
    <property type="entry name" value="Sulfatase_N"/>
</dbReference>
<dbReference type="InterPro" id="IPR017850">
    <property type="entry name" value="Alkaline_phosphatase_core_sf"/>
</dbReference>
<evidence type="ECO:0000256" key="1">
    <source>
        <dbReference type="ARBA" id="ARBA00001913"/>
    </source>
</evidence>
<dbReference type="Gene3D" id="3.40.720.10">
    <property type="entry name" value="Alkaline Phosphatase, subunit A"/>
    <property type="match status" value="1"/>
</dbReference>
<dbReference type="SUPFAM" id="SSF53649">
    <property type="entry name" value="Alkaline phosphatase-like"/>
    <property type="match status" value="2"/>
</dbReference>
<dbReference type="Pfam" id="PF00884">
    <property type="entry name" value="Sulfatase"/>
    <property type="match status" value="1"/>
</dbReference>
<evidence type="ECO:0000256" key="5">
    <source>
        <dbReference type="ARBA" id="ARBA00023180"/>
    </source>
</evidence>
<evidence type="ECO:0000313" key="9">
    <source>
        <dbReference type="Proteomes" id="UP000614601"/>
    </source>
</evidence>
<dbReference type="Proteomes" id="UP000783686">
    <property type="component" value="Unassembled WGS sequence"/>
</dbReference>
<proteinExistence type="inferred from homology"/>
<evidence type="ECO:0000256" key="4">
    <source>
        <dbReference type="ARBA" id="ARBA00022801"/>
    </source>
</evidence>
<name>A0A811LMV7_9BILA</name>
<reference evidence="8" key="1">
    <citation type="submission" date="2020-09" db="EMBL/GenBank/DDBJ databases">
        <authorList>
            <person name="Kikuchi T."/>
        </authorList>
    </citation>
    <scope>NUCLEOTIDE SEQUENCE</scope>
    <source>
        <strain evidence="8">SH1</strain>
    </source>
</reference>
<dbReference type="PANTHER" id="PTHR43108:SF16">
    <property type="entry name" value="EXTRACELLULAR SULFATASE SULF-1 HOMOLOG"/>
    <property type="match status" value="1"/>
</dbReference>
<gene>
    <name evidence="8" type="ORF">BOKJ2_LOCUS12676</name>
</gene>
<comment type="caution">
    <text evidence="8">The sequence shown here is derived from an EMBL/GenBank/DDBJ whole genome shotgun (WGS) entry which is preliminary data.</text>
</comment>
<dbReference type="Proteomes" id="UP000614601">
    <property type="component" value="Unassembled WGS sequence"/>
</dbReference>
<dbReference type="InterPro" id="IPR024607">
    <property type="entry name" value="Sulfatase_CS"/>
</dbReference>
<organism evidence="8 9">
    <name type="scientific">Bursaphelenchus okinawaensis</name>
    <dbReference type="NCBI Taxonomy" id="465554"/>
    <lineage>
        <taxon>Eukaryota</taxon>
        <taxon>Metazoa</taxon>
        <taxon>Ecdysozoa</taxon>
        <taxon>Nematoda</taxon>
        <taxon>Chromadorea</taxon>
        <taxon>Rhabditida</taxon>
        <taxon>Tylenchina</taxon>
        <taxon>Tylenchomorpha</taxon>
        <taxon>Aphelenchoidea</taxon>
        <taxon>Aphelenchoididae</taxon>
        <taxon>Bursaphelenchus</taxon>
    </lineage>
</organism>
<keyword evidence="3 6" id="KW-0732">Signal</keyword>